<feature type="compositionally biased region" description="Basic and acidic residues" evidence="1">
    <location>
        <begin position="41"/>
        <end position="51"/>
    </location>
</feature>
<evidence type="ECO:0000313" key="2">
    <source>
        <dbReference type="EMBL" id="MBD7964855.1"/>
    </source>
</evidence>
<name>A0ABR8SMY0_9BACL</name>
<sequence>MKKILIYLVLGIFLITGGVYNLDQSKEKSNHHASVSVVTPEAHEDDLPFEH</sequence>
<dbReference type="EMBL" id="JACSQM010000005">
    <property type="protein sequence ID" value="MBD7964855.1"/>
    <property type="molecule type" value="Genomic_DNA"/>
</dbReference>
<gene>
    <name evidence="2" type="ORF">H9648_12400</name>
</gene>
<feature type="region of interest" description="Disordered" evidence="1">
    <location>
        <begin position="31"/>
        <end position="51"/>
    </location>
</feature>
<evidence type="ECO:0000313" key="3">
    <source>
        <dbReference type="Proteomes" id="UP000603641"/>
    </source>
</evidence>
<dbReference type="Proteomes" id="UP000603641">
    <property type="component" value="Unassembled WGS sequence"/>
</dbReference>
<organism evidence="2 3">
    <name type="scientific">Fictibacillus norfolkensis</name>
    <dbReference type="NCBI Taxonomy" id="2762233"/>
    <lineage>
        <taxon>Bacteria</taxon>
        <taxon>Bacillati</taxon>
        <taxon>Bacillota</taxon>
        <taxon>Bacilli</taxon>
        <taxon>Bacillales</taxon>
        <taxon>Fictibacillaceae</taxon>
        <taxon>Fictibacillus</taxon>
    </lineage>
</organism>
<protein>
    <submittedName>
        <fullName evidence="2">Uncharacterized protein</fullName>
    </submittedName>
</protein>
<accession>A0ABR8SMY0</accession>
<keyword evidence="3" id="KW-1185">Reference proteome</keyword>
<comment type="caution">
    <text evidence="2">The sequence shown here is derived from an EMBL/GenBank/DDBJ whole genome shotgun (WGS) entry which is preliminary data.</text>
</comment>
<proteinExistence type="predicted"/>
<reference evidence="2 3" key="1">
    <citation type="submission" date="2020-08" db="EMBL/GenBank/DDBJ databases">
        <title>A Genomic Blueprint of the Chicken Gut Microbiome.</title>
        <authorList>
            <person name="Gilroy R."/>
            <person name="Ravi A."/>
            <person name="Getino M."/>
            <person name="Pursley I."/>
            <person name="Horton D.L."/>
            <person name="Alikhan N.-F."/>
            <person name="Baker D."/>
            <person name="Gharbi K."/>
            <person name="Hall N."/>
            <person name="Watson M."/>
            <person name="Adriaenssens E.M."/>
            <person name="Foster-Nyarko E."/>
            <person name="Jarju S."/>
            <person name="Secka A."/>
            <person name="Antonio M."/>
            <person name="Oren A."/>
            <person name="Chaudhuri R."/>
            <person name="La Ragione R.M."/>
            <person name="Hildebrand F."/>
            <person name="Pallen M.J."/>
        </authorList>
    </citation>
    <scope>NUCLEOTIDE SEQUENCE [LARGE SCALE GENOMIC DNA]</scope>
    <source>
        <strain evidence="2 3">Sa2CUA10</strain>
    </source>
</reference>
<evidence type="ECO:0000256" key="1">
    <source>
        <dbReference type="SAM" id="MobiDB-lite"/>
    </source>
</evidence>
<dbReference type="RefSeq" id="WP_191754139.1">
    <property type="nucleotide sequence ID" value="NZ_JACSQM010000005.1"/>
</dbReference>